<proteinExistence type="predicted"/>
<reference evidence="3 4" key="1">
    <citation type="submission" date="2017-09" db="EMBL/GenBank/DDBJ databases">
        <title>Bacterial strain isolated from the female urinary microbiota.</title>
        <authorList>
            <person name="Thomas-White K."/>
            <person name="Kumar N."/>
            <person name="Forster S."/>
            <person name="Putonti C."/>
            <person name="Lawley T."/>
            <person name="Wolfe A.J."/>
        </authorList>
    </citation>
    <scope>NUCLEOTIDE SEQUENCE [LARGE SCALE GENOMIC DNA]</scope>
    <source>
        <strain evidence="3 4">UMB0908</strain>
    </source>
</reference>
<dbReference type="Pfam" id="PF03358">
    <property type="entry name" value="FMN_red"/>
    <property type="match status" value="1"/>
</dbReference>
<dbReference type="InterPro" id="IPR029039">
    <property type="entry name" value="Flavoprotein-like_sf"/>
</dbReference>
<gene>
    <name evidence="3" type="ORF">CJ204_06280</name>
</gene>
<dbReference type="InterPro" id="IPR005025">
    <property type="entry name" value="FMN_Rdtase-like_dom"/>
</dbReference>
<protein>
    <recommendedName>
        <fullName evidence="2">NADPH-dependent FMN reductase-like domain-containing protein</fullName>
    </recommendedName>
</protein>
<feature type="region of interest" description="Disordered" evidence="1">
    <location>
        <begin position="1"/>
        <end position="26"/>
    </location>
</feature>
<name>A0A2N6SZ16_9CORY</name>
<evidence type="ECO:0000313" key="3">
    <source>
        <dbReference type="EMBL" id="PMC62319.1"/>
    </source>
</evidence>
<dbReference type="GO" id="GO:0016491">
    <property type="term" value="F:oxidoreductase activity"/>
    <property type="evidence" value="ECO:0007669"/>
    <property type="project" value="InterPro"/>
</dbReference>
<evidence type="ECO:0000313" key="4">
    <source>
        <dbReference type="Proteomes" id="UP000235363"/>
    </source>
</evidence>
<dbReference type="RefSeq" id="WP_102212739.1">
    <property type="nucleotide sequence ID" value="NZ_PNHF01000012.1"/>
</dbReference>
<evidence type="ECO:0000259" key="2">
    <source>
        <dbReference type="Pfam" id="PF03358"/>
    </source>
</evidence>
<accession>A0A2N6SZ16</accession>
<feature type="compositionally biased region" description="Basic residues" evidence="1">
    <location>
        <begin position="1"/>
        <end position="24"/>
    </location>
</feature>
<dbReference type="SUPFAM" id="SSF52218">
    <property type="entry name" value="Flavoproteins"/>
    <property type="match status" value="1"/>
</dbReference>
<dbReference type="AlphaFoldDB" id="A0A2N6SZ16"/>
<sequence>MTCARGRHHEARNQHRNHPPRQRRTPAAFKNAADVLYVEWNGKPVGLVGYGYGGAKRSIQTWRNVTRALRMKTAKKTVNFYLGDEVVAATFTPTDDKDSDLRELVEEVLALNDEK</sequence>
<dbReference type="Gene3D" id="3.40.50.360">
    <property type="match status" value="1"/>
</dbReference>
<evidence type="ECO:0000256" key="1">
    <source>
        <dbReference type="SAM" id="MobiDB-lite"/>
    </source>
</evidence>
<feature type="domain" description="NADPH-dependent FMN reductase-like" evidence="2">
    <location>
        <begin position="24"/>
        <end position="79"/>
    </location>
</feature>
<dbReference type="EMBL" id="PNHF01000012">
    <property type="protein sequence ID" value="PMC62319.1"/>
    <property type="molecule type" value="Genomic_DNA"/>
</dbReference>
<comment type="caution">
    <text evidence="3">The sequence shown here is derived from an EMBL/GenBank/DDBJ whole genome shotgun (WGS) entry which is preliminary data.</text>
</comment>
<dbReference type="Proteomes" id="UP000235363">
    <property type="component" value="Unassembled WGS sequence"/>
</dbReference>
<organism evidence="3 4">
    <name type="scientific">Corynebacterium xerosis</name>
    <dbReference type="NCBI Taxonomy" id="1725"/>
    <lineage>
        <taxon>Bacteria</taxon>
        <taxon>Bacillati</taxon>
        <taxon>Actinomycetota</taxon>
        <taxon>Actinomycetes</taxon>
        <taxon>Mycobacteriales</taxon>
        <taxon>Corynebacteriaceae</taxon>
        <taxon>Corynebacterium</taxon>
    </lineage>
</organism>